<dbReference type="STRING" id="1513793.SAMN06296036_12667"/>
<dbReference type="SUPFAM" id="SSF50494">
    <property type="entry name" value="Trypsin-like serine proteases"/>
    <property type="match status" value="1"/>
</dbReference>
<evidence type="ECO:0000256" key="1">
    <source>
        <dbReference type="SAM" id="MobiDB-lite"/>
    </source>
</evidence>
<keyword evidence="2" id="KW-0732">Signal</keyword>
<feature type="compositionally biased region" description="Basic and acidic residues" evidence="1">
    <location>
        <begin position="34"/>
        <end position="44"/>
    </location>
</feature>
<feature type="signal peptide" evidence="2">
    <location>
        <begin position="1"/>
        <end position="20"/>
    </location>
</feature>
<dbReference type="InterPro" id="IPR043504">
    <property type="entry name" value="Peptidase_S1_PA_chymotrypsin"/>
</dbReference>
<dbReference type="EMBL" id="FWZT01000026">
    <property type="protein sequence ID" value="SMF71299.1"/>
    <property type="molecule type" value="Genomic_DNA"/>
</dbReference>
<feature type="region of interest" description="Disordered" evidence="1">
    <location>
        <begin position="24"/>
        <end position="47"/>
    </location>
</feature>
<dbReference type="PROSITE" id="PS51257">
    <property type="entry name" value="PROKAR_LIPOPROTEIN"/>
    <property type="match status" value="1"/>
</dbReference>
<proteinExistence type="predicted"/>
<feature type="chain" id="PRO_5012757413" description="Trypsin" evidence="2">
    <location>
        <begin position="21"/>
        <end position="280"/>
    </location>
</feature>
<organism evidence="3 4">
    <name type="scientific">Pseudobacteriovorax antillogorgiicola</name>
    <dbReference type="NCBI Taxonomy" id="1513793"/>
    <lineage>
        <taxon>Bacteria</taxon>
        <taxon>Pseudomonadati</taxon>
        <taxon>Bdellovibrionota</taxon>
        <taxon>Oligoflexia</taxon>
        <taxon>Oligoflexales</taxon>
        <taxon>Pseudobacteriovoracaceae</taxon>
        <taxon>Pseudobacteriovorax</taxon>
    </lineage>
</organism>
<sequence length="280" mass="30889">MRIRNLMFILGVYSLAACQASDGTNENNNVTSDDSTKENPDKPNQKQVGTVQGLVSTVLTKNGRNQKCYGFFLDTETFLTSRTCLESLSNNDCSSEDQLAGLNILAGADDVYPVLDIKSTETFGIKNNLVEKGFDLALLKTSKEFTGDTIALPDINTNQEAFEDLFTSVPPQVILDPELSIYMLSFAADGVTQGDSLYLNLRLYHGRDSEEFTAGSVKYDFCADYEGRPIFMDRDGQKVLIGLGSRVMTPDFVQCSDNNGIIFTSMLHQGVQDWIKGEQS</sequence>
<name>A0A1Y6CQN0_9BACT</name>
<accession>A0A1Y6CQN0</accession>
<dbReference type="InterPro" id="IPR009003">
    <property type="entry name" value="Peptidase_S1_PA"/>
</dbReference>
<evidence type="ECO:0000313" key="3">
    <source>
        <dbReference type="EMBL" id="SMF71299.1"/>
    </source>
</evidence>
<evidence type="ECO:0000256" key="2">
    <source>
        <dbReference type="SAM" id="SignalP"/>
    </source>
</evidence>
<protein>
    <recommendedName>
        <fullName evidence="5">Trypsin</fullName>
    </recommendedName>
</protein>
<evidence type="ECO:0000313" key="4">
    <source>
        <dbReference type="Proteomes" id="UP000192907"/>
    </source>
</evidence>
<dbReference type="Gene3D" id="2.40.10.10">
    <property type="entry name" value="Trypsin-like serine proteases"/>
    <property type="match status" value="1"/>
</dbReference>
<dbReference type="Proteomes" id="UP000192907">
    <property type="component" value="Unassembled WGS sequence"/>
</dbReference>
<evidence type="ECO:0008006" key="5">
    <source>
        <dbReference type="Google" id="ProtNLM"/>
    </source>
</evidence>
<reference evidence="4" key="1">
    <citation type="submission" date="2017-04" db="EMBL/GenBank/DDBJ databases">
        <authorList>
            <person name="Varghese N."/>
            <person name="Submissions S."/>
        </authorList>
    </citation>
    <scope>NUCLEOTIDE SEQUENCE [LARGE SCALE GENOMIC DNA]</scope>
    <source>
        <strain evidence="4">RKEM611</strain>
    </source>
</reference>
<dbReference type="AlphaFoldDB" id="A0A1Y6CQN0"/>
<feature type="compositionally biased region" description="Polar residues" evidence="1">
    <location>
        <begin position="24"/>
        <end position="33"/>
    </location>
</feature>
<gene>
    <name evidence="3" type="ORF">SAMN06296036_12667</name>
</gene>
<keyword evidence="4" id="KW-1185">Reference proteome</keyword>
<dbReference type="RefSeq" id="WP_132324221.1">
    <property type="nucleotide sequence ID" value="NZ_FWZT01000026.1"/>
</dbReference>